<dbReference type="AlphaFoldDB" id="A0A023D1I8"/>
<dbReference type="HAMAP" id="MF_00073">
    <property type="entry name" value="NusB"/>
    <property type="match status" value="1"/>
</dbReference>
<evidence type="ECO:0000256" key="3">
    <source>
        <dbReference type="ARBA" id="ARBA00022884"/>
    </source>
</evidence>
<evidence type="ECO:0000256" key="1">
    <source>
        <dbReference type="ARBA" id="ARBA00005952"/>
    </source>
</evidence>
<dbReference type="Gene3D" id="1.10.940.10">
    <property type="entry name" value="NusB-like"/>
    <property type="match status" value="1"/>
</dbReference>
<dbReference type="GO" id="GO:0006353">
    <property type="term" value="P:DNA-templated transcription termination"/>
    <property type="evidence" value="ECO:0007669"/>
    <property type="project" value="UniProtKB-UniRule"/>
</dbReference>
<feature type="region of interest" description="Disordered" evidence="7">
    <location>
        <begin position="1"/>
        <end position="21"/>
    </location>
</feature>
<comment type="similarity">
    <text evidence="1 6">Belongs to the NusB family.</text>
</comment>
<feature type="domain" description="NusB/RsmB/TIM44" evidence="8">
    <location>
        <begin position="24"/>
        <end position="160"/>
    </location>
</feature>
<dbReference type="InterPro" id="IPR035926">
    <property type="entry name" value="NusB-like_sf"/>
</dbReference>
<evidence type="ECO:0000313" key="10">
    <source>
        <dbReference type="Proteomes" id="UP000019760"/>
    </source>
</evidence>
<evidence type="ECO:0000259" key="8">
    <source>
        <dbReference type="Pfam" id="PF01029"/>
    </source>
</evidence>
<reference evidence="9 10" key="2">
    <citation type="journal article" date="2014" name="FEMS Microbiol. Lett.">
        <title>Draft genomic DNA sequence of the facultatively methylotrophic bacterium Acidomonas methanolica type strain MB58.</title>
        <authorList>
            <person name="Higashiura N."/>
            <person name="Hadano H."/>
            <person name="Hirakawa H."/>
            <person name="Matsutani M."/>
            <person name="Takabe S."/>
            <person name="Matsushita K."/>
            <person name="Azuma Y."/>
        </authorList>
    </citation>
    <scope>NUCLEOTIDE SEQUENCE [LARGE SCALE GENOMIC DNA]</scope>
    <source>
        <strain evidence="9 10">MB58</strain>
    </source>
</reference>
<evidence type="ECO:0000256" key="5">
    <source>
        <dbReference type="ARBA" id="ARBA00023163"/>
    </source>
</evidence>
<dbReference type="RefSeq" id="WP_042056049.1">
    <property type="nucleotide sequence ID" value="NZ_BAND01000011.1"/>
</dbReference>
<accession>A0A023D1I8</accession>
<organism evidence="9 10">
    <name type="scientific">Acidomonas methanolica NBRC 104435</name>
    <dbReference type="NCBI Taxonomy" id="1231351"/>
    <lineage>
        <taxon>Bacteria</taxon>
        <taxon>Pseudomonadati</taxon>
        <taxon>Pseudomonadota</taxon>
        <taxon>Alphaproteobacteria</taxon>
        <taxon>Acetobacterales</taxon>
        <taxon>Acetobacteraceae</taxon>
        <taxon>Acidomonas</taxon>
    </lineage>
</organism>
<dbReference type="InterPro" id="IPR011605">
    <property type="entry name" value="NusB_fam"/>
</dbReference>
<name>A0A023D1I8_ACIMT</name>
<dbReference type="GO" id="GO:0003723">
    <property type="term" value="F:RNA binding"/>
    <property type="evidence" value="ECO:0007669"/>
    <property type="project" value="UniProtKB-UniRule"/>
</dbReference>
<comment type="caution">
    <text evidence="9">The sequence shown here is derived from an EMBL/GenBank/DDBJ whole genome shotgun (WGS) entry which is preliminary data.</text>
</comment>
<dbReference type="OrthoDB" id="9797817at2"/>
<keyword evidence="3 6" id="KW-0694">RNA-binding</keyword>
<dbReference type="InterPro" id="IPR006027">
    <property type="entry name" value="NusB_RsmB_TIM44"/>
</dbReference>
<dbReference type="SUPFAM" id="SSF48013">
    <property type="entry name" value="NusB-like"/>
    <property type="match status" value="1"/>
</dbReference>
<keyword evidence="10" id="KW-1185">Reference proteome</keyword>
<dbReference type="Proteomes" id="UP000019760">
    <property type="component" value="Unassembled WGS sequence"/>
</dbReference>
<sequence length="168" mass="17940">MTDSHAETSAAAAPGAPPRRSRTIARVAAVQALFQCEQNGDAAETVISQFLRHRLEDGGAASFEDGQAPHADFTLFSSIVRGTTLDQDRIDGALSEVLPESWRLERLDPVLRALLRAGAHEIGTGVPAGVVINEYLDVAHGFFSGDEPRMVNGVLDALAKRPKPESTP</sequence>
<dbReference type="GO" id="GO:0005829">
    <property type="term" value="C:cytosol"/>
    <property type="evidence" value="ECO:0007669"/>
    <property type="project" value="TreeGrafter"/>
</dbReference>
<keyword evidence="4 6" id="KW-0805">Transcription regulation</keyword>
<keyword evidence="5 6" id="KW-0804">Transcription</keyword>
<keyword evidence="2 6" id="KW-0889">Transcription antitermination</keyword>
<proteinExistence type="inferred from homology"/>
<protein>
    <recommendedName>
        <fullName evidence="6">Transcription antitermination protein NusB</fullName>
    </recommendedName>
    <alternativeName>
        <fullName evidence="6">Antitermination factor NusB</fullName>
    </alternativeName>
</protein>
<evidence type="ECO:0000313" key="9">
    <source>
        <dbReference type="EMBL" id="GAJ28002.1"/>
    </source>
</evidence>
<dbReference type="NCBIfam" id="TIGR01951">
    <property type="entry name" value="nusB"/>
    <property type="match status" value="1"/>
</dbReference>
<evidence type="ECO:0000256" key="2">
    <source>
        <dbReference type="ARBA" id="ARBA00022814"/>
    </source>
</evidence>
<gene>
    <name evidence="6" type="primary">nusB</name>
    <name evidence="9" type="ORF">Amme_011_102</name>
</gene>
<reference evidence="10" key="1">
    <citation type="journal article" date="2014" name="FEMS Microbiol. Lett.">
        <title>Draft Genomic DNA Sequence of the Facultatively Methylotrophic Bacterium Acidomonas methanolica type strain MB58.</title>
        <authorList>
            <person name="Higashiura N."/>
            <person name="Hadano H."/>
            <person name="Hirakawa H."/>
            <person name="Matsutani M."/>
            <person name="Takabe S."/>
            <person name="Matsushita K."/>
            <person name="Azuma Y."/>
        </authorList>
    </citation>
    <scope>NUCLEOTIDE SEQUENCE [LARGE SCALE GENOMIC DNA]</scope>
    <source>
        <strain evidence="10">MB58</strain>
    </source>
</reference>
<evidence type="ECO:0000256" key="7">
    <source>
        <dbReference type="SAM" id="MobiDB-lite"/>
    </source>
</evidence>
<dbReference type="Pfam" id="PF01029">
    <property type="entry name" value="NusB"/>
    <property type="match status" value="1"/>
</dbReference>
<evidence type="ECO:0000256" key="4">
    <source>
        <dbReference type="ARBA" id="ARBA00023015"/>
    </source>
</evidence>
<dbReference type="PANTHER" id="PTHR11078:SF3">
    <property type="entry name" value="ANTITERMINATION NUSB DOMAIN-CONTAINING PROTEIN"/>
    <property type="match status" value="1"/>
</dbReference>
<comment type="function">
    <text evidence="6">Involved in transcription antitermination. Required for transcription of ribosomal RNA (rRNA) genes. Binds specifically to the boxA antiterminator sequence of the ribosomal RNA (rrn) operons.</text>
</comment>
<evidence type="ECO:0000256" key="6">
    <source>
        <dbReference type="HAMAP-Rule" id="MF_00073"/>
    </source>
</evidence>
<dbReference type="PANTHER" id="PTHR11078">
    <property type="entry name" value="N UTILIZATION SUBSTANCE PROTEIN B-RELATED"/>
    <property type="match status" value="1"/>
</dbReference>
<dbReference type="EMBL" id="BAND01000011">
    <property type="protein sequence ID" value="GAJ28002.1"/>
    <property type="molecule type" value="Genomic_DNA"/>
</dbReference>
<dbReference type="GO" id="GO:0031564">
    <property type="term" value="P:transcription antitermination"/>
    <property type="evidence" value="ECO:0007669"/>
    <property type="project" value="UniProtKB-KW"/>
</dbReference>